<organism evidence="1 2">
    <name type="scientific">Sphingobacterium haloxyli</name>
    <dbReference type="NCBI Taxonomy" id="2100533"/>
    <lineage>
        <taxon>Bacteria</taxon>
        <taxon>Pseudomonadati</taxon>
        <taxon>Bacteroidota</taxon>
        <taxon>Sphingobacteriia</taxon>
        <taxon>Sphingobacteriales</taxon>
        <taxon>Sphingobacteriaceae</taxon>
        <taxon>Sphingobacterium</taxon>
    </lineage>
</organism>
<keyword evidence="2" id="KW-1185">Reference proteome</keyword>
<dbReference type="Proteomes" id="UP000239711">
    <property type="component" value="Unassembled WGS sequence"/>
</dbReference>
<gene>
    <name evidence="1" type="ORF">C5745_03435</name>
</gene>
<evidence type="ECO:0000313" key="2">
    <source>
        <dbReference type="Proteomes" id="UP000239711"/>
    </source>
</evidence>
<accession>A0A2S9J888</accession>
<comment type="caution">
    <text evidence="1">The sequence shown here is derived from an EMBL/GenBank/DDBJ whole genome shotgun (WGS) entry which is preliminary data.</text>
</comment>
<sequence>MKLPAIFFASAYGVTIPLPKTNVLSYAENIFVHRSLLTMHRDMRKKDNSLVSREGKTNIQDREINKKADFMVSVGKCIAIPYERTTSLPRVLFKSYDDSTPVRGKTAKRYFTVSLCIYM</sequence>
<dbReference type="AlphaFoldDB" id="A0A2S9J888"/>
<name>A0A2S9J888_9SPHI</name>
<proteinExistence type="predicted"/>
<reference evidence="1 2" key="1">
    <citation type="submission" date="2018-02" db="EMBL/GenBank/DDBJ databases">
        <title>The draft genome of Sphingobacterium sp. 5JN-11.</title>
        <authorList>
            <person name="Liu L."/>
            <person name="Li L."/>
            <person name="Liang L."/>
            <person name="Zhang X."/>
            <person name="Wang T."/>
        </authorList>
    </citation>
    <scope>NUCLEOTIDE SEQUENCE [LARGE SCALE GENOMIC DNA]</scope>
    <source>
        <strain evidence="1 2">5JN-11</strain>
    </source>
</reference>
<evidence type="ECO:0000313" key="1">
    <source>
        <dbReference type="EMBL" id="PRD48998.1"/>
    </source>
</evidence>
<dbReference type="EMBL" id="PVBQ01000002">
    <property type="protein sequence ID" value="PRD48998.1"/>
    <property type="molecule type" value="Genomic_DNA"/>
</dbReference>
<protein>
    <submittedName>
        <fullName evidence="1">Uncharacterized protein</fullName>
    </submittedName>
</protein>